<dbReference type="InterPro" id="IPR011989">
    <property type="entry name" value="ARM-like"/>
</dbReference>
<comment type="caution">
    <text evidence="1">The sequence shown here is derived from an EMBL/GenBank/DDBJ whole genome shotgun (WGS) entry which is preliminary data.</text>
</comment>
<evidence type="ECO:0000313" key="1">
    <source>
        <dbReference type="EMBL" id="PNY04662.1"/>
    </source>
</evidence>
<sequence>MATTGTVEVLPVIVEGVEKNLKLHWSKSVRQLTESVKVVVEDIDPDLYAKAQMDMKVKESEAHQKDIKRKKTWERIELAASKNQFVNPQRYICVSN</sequence>
<dbReference type="PANTHER" id="PTHR10257:SF28">
    <property type="entry name" value="SERINE_THREONINE PROTEIN PHOSPHATASE 2A REGULATORY SUBUNIT"/>
    <property type="match status" value="1"/>
</dbReference>
<dbReference type="EMBL" id="ASHM01000418">
    <property type="protein sequence ID" value="PNY04662.1"/>
    <property type="molecule type" value="Genomic_DNA"/>
</dbReference>
<dbReference type="SUPFAM" id="SSF48371">
    <property type="entry name" value="ARM repeat"/>
    <property type="match status" value="1"/>
</dbReference>
<dbReference type="InterPro" id="IPR016024">
    <property type="entry name" value="ARM-type_fold"/>
</dbReference>
<accession>A0A2K3NNP8</accession>
<dbReference type="GO" id="GO:0019888">
    <property type="term" value="F:protein phosphatase regulator activity"/>
    <property type="evidence" value="ECO:0007669"/>
    <property type="project" value="InterPro"/>
</dbReference>
<dbReference type="GO" id="GO:0007165">
    <property type="term" value="P:signal transduction"/>
    <property type="evidence" value="ECO:0007669"/>
    <property type="project" value="InterPro"/>
</dbReference>
<organism evidence="1 2">
    <name type="scientific">Trifolium pratense</name>
    <name type="common">Red clover</name>
    <dbReference type="NCBI Taxonomy" id="57577"/>
    <lineage>
        <taxon>Eukaryota</taxon>
        <taxon>Viridiplantae</taxon>
        <taxon>Streptophyta</taxon>
        <taxon>Embryophyta</taxon>
        <taxon>Tracheophyta</taxon>
        <taxon>Spermatophyta</taxon>
        <taxon>Magnoliopsida</taxon>
        <taxon>eudicotyledons</taxon>
        <taxon>Gunneridae</taxon>
        <taxon>Pentapetalae</taxon>
        <taxon>rosids</taxon>
        <taxon>fabids</taxon>
        <taxon>Fabales</taxon>
        <taxon>Fabaceae</taxon>
        <taxon>Papilionoideae</taxon>
        <taxon>50 kb inversion clade</taxon>
        <taxon>NPAAA clade</taxon>
        <taxon>Hologalegina</taxon>
        <taxon>IRL clade</taxon>
        <taxon>Trifolieae</taxon>
        <taxon>Trifolium</taxon>
    </lineage>
</organism>
<dbReference type="GO" id="GO:0000159">
    <property type="term" value="C:protein phosphatase type 2A complex"/>
    <property type="evidence" value="ECO:0007669"/>
    <property type="project" value="InterPro"/>
</dbReference>
<protein>
    <submittedName>
        <fullName evidence="1">Phosphatase 2A regulatory B subunit family protein</fullName>
    </submittedName>
</protein>
<dbReference type="InterPro" id="IPR002554">
    <property type="entry name" value="PP2A_B56"/>
</dbReference>
<dbReference type="PANTHER" id="PTHR10257">
    <property type="entry name" value="SERINE/THREONINE PROTEIN PHOSPHATASE 2A PP2A REGULATORY SUBUNIT B"/>
    <property type="match status" value="1"/>
</dbReference>
<reference evidence="1 2" key="2">
    <citation type="journal article" date="2017" name="Front. Plant Sci.">
        <title>Gene Classification and Mining of Molecular Markers Useful in Red Clover (Trifolium pratense) Breeding.</title>
        <authorList>
            <person name="Istvanek J."/>
            <person name="Dluhosova J."/>
            <person name="Dluhos P."/>
            <person name="Patkova L."/>
            <person name="Nedelnik J."/>
            <person name="Repkova J."/>
        </authorList>
    </citation>
    <scope>NUCLEOTIDE SEQUENCE [LARGE SCALE GENOMIC DNA]</scope>
    <source>
        <strain evidence="2">cv. Tatra</strain>
        <tissue evidence="1">Young leaves</tissue>
    </source>
</reference>
<proteinExistence type="predicted"/>
<name>A0A2K3NNP8_TRIPR</name>
<evidence type="ECO:0000313" key="2">
    <source>
        <dbReference type="Proteomes" id="UP000236291"/>
    </source>
</evidence>
<reference evidence="1 2" key="1">
    <citation type="journal article" date="2014" name="Am. J. Bot.">
        <title>Genome assembly and annotation for red clover (Trifolium pratense; Fabaceae).</title>
        <authorList>
            <person name="Istvanek J."/>
            <person name="Jaros M."/>
            <person name="Krenek A."/>
            <person name="Repkova J."/>
        </authorList>
    </citation>
    <scope>NUCLEOTIDE SEQUENCE [LARGE SCALE GENOMIC DNA]</scope>
    <source>
        <strain evidence="2">cv. Tatra</strain>
        <tissue evidence="1">Young leaves</tissue>
    </source>
</reference>
<dbReference type="Pfam" id="PF01603">
    <property type="entry name" value="B56"/>
    <property type="match status" value="1"/>
</dbReference>
<gene>
    <name evidence="1" type="ORF">L195_g001087</name>
</gene>
<dbReference type="STRING" id="57577.A0A2K3NNP8"/>
<dbReference type="AlphaFoldDB" id="A0A2K3NNP8"/>
<dbReference type="Proteomes" id="UP000236291">
    <property type="component" value="Unassembled WGS sequence"/>
</dbReference>
<dbReference type="Gene3D" id="1.25.10.10">
    <property type="entry name" value="Leucine-rich Repeat Variant"/>
    <property type="match status" value="1"/>
</dbReference>